<dbReference type="Pfam" id="PF03683">
    <property type="entry name" value="UPF0175"/>
    <property type="match status" value="1"/>
</dbReference>
<dbReference type="AlphaFoldDB" id="A0A2W4QXI7"/>
<reference evidence="1 2" key="1">
    <citation type="journal article" date="2018" name="Aquat. Microb. Ecol.">
        <title>Gammaproteobacterial methanotrophs dominate.</title>
        <authorList>
            <person name="Rissanen A.J."/>
            <person name="Saarenheimo J."/>
            <person name="Tiirola M."/>
            <person name="Peura S."/>
            <person name="Aalto S.L."/>
            <person name="Karvinen A."/>
            <person name="Nykanen H."/>
        </authorList>
    </citation>
    <scope>NUCLEOTIDE SEQUENCE [LARGE SCALE GENOMIC DNA]</scope>
    <source>
        <strain evidence="1">AMbin10</strain>
    </source>
</reference>
<gene>
    <name evidence="1" type="ORF">DM484_18090</name>
</gene>
<dbReference type="Proteomes" id="UP000249396">
    <property type="component" value="Unassembled WGS sequence"/>
</dbReference>
<sequence length="58" mass="6612">MNALHIEFDLPSLLATQAGFNSENATAEVRRMLALFLYEHQRLSLGKALEMAEISYWV</sequence>
<dbReference type="EMBL" id="QJPH01000379">
    <property type="protein sequence ID" value="PZN75696.1"/>
    <property type="molecule type" value="Genomic_DNA"/>
</dbReference>
<feature type="non-terminal residue" evidence="1">
    <location>
        <position position="58"/>
    </location>
</feature>
<evidence type="ECO:0000313" key="1">
    <source>
        <dbReference type="EMBL" id="PZN75696.1"/>
    </source>
</evidence>
<dbReference type="InterPro" id="IPR005368">
    <property type="entry name" value="UPF0175"/>
</dbReference>
<organism evidence="1 2">
    <name type="scientific">Candidatus Methylumidiphilus alinenensis</name>
    <dbReference type="NCBI Taxonomy" id="2202197"/>
    <lineage>
        <taxon>Bacteria</taxon>
        <taxon>Pseudomonadati</taxon>
        <taxon>Pseudomonadota</taxon>
        <taxon>Gammaproteobacteria</taxon>
        <taxon>Methylococcales</taxon>
        <taxon>Candidatus Methylumidiphilus</taxon>
    </lineage>
</organism>
<protein>
    <submittedName>
        <fullName evidence="1">Uncharacterized protein</fullName>
    </submittedName>
</protein>
<name>A0A2W4QXI7_9GAMM</name>
<proteinExistence type="predicted"/>
<accession>A0A2W4QXI7</accession>
<evidence type="ECO:0000313" key="2">
    <source>
        <dbReference type="Proteomes" id="UP000249396"/>
    </source>
</evidence>
<comment type="caution">
    <text evidence="1">The sequence shown here is derived from an EMBL/GenBank/DDBJ whole genome shotgun (WGS) entry which is preliminary data.</text>
</comment>